<dbReference type="SUPFAM" id="SSF51735">
    <property type="entry name" value="NAD(P)-binding Rossmann-fold domains"/>
    <property type="match status" value="1"/>
</dbReference>
<dbReference type="Pfam" id="PF00106">
    <property type="entry name" value="adh_short"/>
    <property type="match status" value="1"/>
</dbReference>
<dbReference type="InterPro" id="IPR020904">
    <property type="entry name" value="Sc_DH/Rdtase_CS"/>
</dbReference>
<evidence type="ECO:0000313" key="6">
    <source>
        <dbReference type="Proteomes" id="UP000077787"/>
    </source>
</evidence>
<proteinExistence type="inferred from homology"/>
<evidence type="ECO:0000256" key="2">
    <source>
        <dbReference type="ARBA" id="ARBA00023002"/>
    </source>
</evidence>
<accession>A0A172WUZ8</accession>
<dbReference type="PANTHER" id="PTHR43658:SF8">
    <property type="entry name" value="17-BETA-HYDROXYSTEROID DEHYDROGENASE 14-RELATED"/>
    <property type="match status" value="1"/>
</dbReference>
<dbReference type="Gene3D" id="3.40.50.720">
    <property type="entry name" value="NAD(P)-binding Rossmann-like Domain"/>
    <property type="match status" value="1"/>
</dbReference>
<dbReference type="GO" id="GO:0016491">
    <property type="term" value="F:oxidoreductase activity"/>
    <property type="evidence" value="ECO:0007669"/>
    <property type="project" value="UniProtKB-KW"/>
</dbReference>
<dbReference type="FunFam" id="3.40.50.720:FF:000215">
    <property type="entry name" value="3-hydroxyacyl-CoA dehydrogenase type-2"/>
    <property type="match status" value="1"/>
</dbReference>
<dbReference type="InterPro" id="IPR057326">
    <property type="entry name" value="KR_dom"/>
</dbReference>
<reference evidence="5 6" key="1">
    <citation type="submission" date="2016-05" db="EMBL/GenBank/DDBJ databases">
        <title>Genome sequence of Pseudomonas stutzeri 273 and identification of the exopolysaccharide biosynthesis locus.</title>
        <authorList>
            <person name="Wu S."/>
            <person name="Sun C."/>
        </authorList>
    </citation>
    <scope>NUCLEOTIDE SEQUENCE [LARGE SCALE GENOMIC DNA]</scope>
    <source>
        <strain evidence="5 6">273</strain>
    </source>
</reference>
<evidence type="ECO:0000256" key="3">
    <source>
        <dbReference type="RuleBase" id="RU000363"/>
    </source>
</evidence>
<evidence type="ECO:0000256" key="1">
    <source>
        <dbReference type="ARBA" id="ARBA00006484"/>
    </source>
</evidence>
<dbReference type="PRINTS" id="PR00081">
    <property type="entry name" value="GDHRDH"/>
</dbReference>
<name>A0A172WUZ8_STUST</name>
<organism evidence="5 6">
    <name type="scientific">Stutzerimonas stutzeri</name>
    <name type="common">Pseudomonas stutzeri</name>
    <dbReference type="NCBI Taxonomy" id="316"/>
    <lineage>
        <taxon>Bacteria</taxon>
        <taxon>Pseudomonadati</taxon>
        <taxon>Pseudomonadota</taxon>
        <taxon>Gammaproteobacteria</taxon>
        <taxon>Pseudomonadales</taxon>
        <taxon>Pseudomonadaceae</taxon>
        <taxon>Stutzerimonas</taxon>
    </lineage>
</organism>
<protein>
    <submittedName>
        <fullName evidence="5">3-hydroxy-2-methylbutyryl-CoA dehydrogenase</fullName>
    </submittedName>
</protein>
<dbReference type="RefSeq" id="WP_064482393.1">
    <property type="nucleotide sequence ID" value="NZ_CP015641.1"/>
</dbReference>
<keyword evidence="2" id="KW-0560">Oxidoreductase</keyword>
<dbReference type="Proteomes" id="UP000077787">
    <property type="component" value="Chromosome"/>
</dbReference>
<dbReference type="eggNOG" id="COG1028">
    <property type="taxonomic scope" value="Bacteria"/>
</dbReference>
<dbReference type="PRINTS" id="PR00080">
    <property type="entry name" value="SDRFAMILY"/>
</dbReference>
<dbReference type="PANTHER" id="PTHR43658">
    <property type="entry name" value="SHORT-CHAIN DEHYDROGENASE/REDUCTASE"/>
    <property type="match status" value="1"/>
</dbReference>
<dbReference type="AlphaFoldDB" id="A0A172WUZ8"/>
<dbReference type="SMART" id="SM00822">
    <property type="entry name" value="PKS_KR"/>
    <property type="match status" value="1"/>
</dbReference>
<evidence type="ECO:0000259" key="4">
    <source>
        <dbReference type="SMART" id="SM00822"/>
    </source>
</evidence>
<dbReference type="PROSITE" id="PS00061">
    <property type="entry name" value="ADH_SHORT"/>
    <property type="match status" value="1"/>
</dbReference>
<feature type="domain" description="Ketoreductase" evidence="4">
    <location>
        <begin position="6"/>
        <end position="197"/>
    </location>
</feature>
<comment type="similarity">
    <text evidence="1 3">Belongs to the short-chain dehydrogenases/reductases (SDR) family.</text>
</comment>
<dbReference type="InterPro" id="IPR002347">
    <property type="entry name" value="SDR_fam"/>
</dbReference>
<dbReference type="OrthoDB" id="9794138at2"/>
<evidence type="ECO:0000313" key="5">
    <source>
        <dbReference type="EMBL" id="ANF27341.1"/>
    </source>
</evidence>
<gene>
    <name evidence="5" type="ORF">PS273GM_20505</name>
</gene>
<dbReference type="InterPro" id="IPR036291">
    <property type="entry name" value="NAD(P)-bd_dom_sf"/>
</dbReference>
<dbReference type="EMBL" id="CP015641">
    <property type="protein sequence ID" value="ANF27341.1"/>
    <property type="molecule type" value="Genomic_DNA"/>
</dbReference>
<sequence length="255" mass="25989">MDIQGKVFLITGGASGLGAAAAEALVAAGAKVGLADINQALLNERSEALGANAIGVVTNVCDETAAQGAVNAAVEHFGSLHGLVNCAGVASGEKILGRQGPHGLDSFSKVIGLNLIGSFNMLRLAAEAISRGEPDEQGNRGVIINTASVAAYDGQIGQAAYAASKGGVVAMTLPAARELARHGIRVMTIAPGVFETPMMAGMPQEVRDSLAAGVPFPPRLGRASEYAALVRHIIENDMLNGEVIRLDGALRMAAK</sequence>